<dbReference type="RefSeq" id="XP_016975957.1">
    <property type="nucleotide sequence ID" value="XM_017120468.1"/>
</dbReference>
<evidence type="ECO:0000313" key="1">
    <source>
        <dbReference type="RefSeq" id="XP_016975957.1"/>
    </source>
</evidence>
<name>A0A6P4ECQ8_DRORH</name>
<protein>
    <submittedName>
        <fullName evidence="1">Uncharacterized protein LOC108042269</fullName>
    </submittedName>
</protein>
<proteinExistence type="predicted"/>
<sequence length="101" mass="11115">MCGRKSSKRRSFPATLRPLTSCARRAGSSASLCGTLRTLRLLKAIPVWAATKRASLPAPANPKRLPIFSGRDTSPWAGIWTNAASRRISTPTLRPENWIDR</sequence>
<reference evidence="1" key="1">
    <citation type="submission" date="2025-08" db="UniProtKB">
        <authorList>
            <consortium name="RefSeq"/>
        </authorList>
    </citation>
    <scope>IDENTIFICATION</scope>
</reference>
<accession>A0A6P4ECQ8</accession>
<gene>
    <name evidence="1" type="primary">LOC108042269</name>
</gene>
<dbReference type="AlphaFoldDB" id="A0A6P4ECQ8"/>
<organism evidence="1">
    <name type="scientific">Drosophila rhopaloa</name>
    <name type="common">Fruit fly</name>
    <dbReference type="NCBI Taxonomy" id="1041015"/>
    <lineage>
        <taxon>Eukaryota</taxon>
        <taxon>Metazoa</taxon>
        <taxon>Ecdysozoa</taxon>
        <taxon>Arthropoda</taxon>
        <taxon>Hexapoda</taxon>
        <taxon>Insecta</taxon>
        <taxon>Pterygota</taxon>
        <taxon>Neoptera</taxon>
        <taxon>Endopterygota</taxon>
        <taxon>Diptera</taxon>
        <taxon>Brachycera</taxon>
        <taxon>Muscomorpha</taxon>
        <taxon>Ephydroidea</taxon>
        <taxon>Drosophilidae</taxon>
        <taxon>Drosophila</taxon>
        <taxon>Sophophora</taxon>
    </lineage>
</organism>